<name>A5G560_GEOUR</name>
<evidence type="ECO:0000256" key="8">
    <source>
        <dbReference type="ARBA" id="ARBA00023002"/>
    </source>
</evidence>
<dbReference type="Gene3D" id="3.90.10.10">
    <property type="entry name" value="Cytochrome C3"/>
    <property type="match status" value="1"/>
</dbReference>
<dbReference type="PANTHER" id="PTHR30633:SF0">
    <property type="entry name" value="CYTOCHROME C-552"/>
    <property type="match status" value="1"/>
</dbReference>
<feature type="signal peptide" evidence="12">
    <location>
        <begin position="1"/>
        <end position="27"/>
    </location>
</feature>
<comment type="catalytic activity">
    <reaction evidence="10">
        <text>6 Fe(III)-[cytochrome c] + NH4(+) + 2 H2O = 6 Fe(II)-[cytochrome c] + nitrite + 8 H(+)</text>
        <dbReference type="Rhea" id="RHEA:13089"/>
        <dbReference type="Rhea" id="RHEA-COMP:10350"/>
        <dbReference type="Rhea" id="RHEA-COMP:14399"/>
        <dbReference type="ChEBI" id="CHEBI:15377"/>
        <dbReference type="ChEBI" id="CHEBI:15378"/>
        <dbReference type="ChEBI" id="CHEBI:16301"/>
        <dbReference type="ChEBI" id="CHEBI:28938"/>
        <dbReference type="ChEBI" id="CHEBI:29033"/>
        <dbReference type="ChEBI" id="CHEBI:29034"/>
        <dbReference type="EC" id="1.7.2.2"/>
    </reaction>
</comment>
<dbReference type="PANTHER" id="PTHR30633">
    <property type="entry name" value="CYTOCHROME C-552 RESPIRATORY NITRITE REDUCTASE"/>
    <property type="match status" value="1"/>
</dbReference>
<dbReference type="InterPro" id="IPR003321">
    <property type="entry name" value="Cyt_c552"/>
</dbReference>
<keyword evidence="9" id="KW-0408">Iron</keyword>
<protein>
    <recommendedName>
        <fullName evidence="3">nitrite reductase (cytochrome; ammonia-forming)</fullName>
        <ecNumber evidence="3">1.7.2.2</ecNumber>
    </recommendedName>
</protein>
<evidence type="ECO:0000256" key="9">
    <source>
        <dbReference type="ARBA" id="ARBA00023004"/>
    </source>
</evidence>
<evidence type="ECO:0000256" key="2">
    <source>
        <dbReference type="ARBA" id="ARBA00009288"/>
    </source>
</evidence>
<evidence type="ECO:0000256" key="11">
    <source>
        <dbReference type="SAM" id="MobiDB-lite"/>
    </source>
</evidence>
<keyword evidence="6 12" id="KW-0732">Signal</keyword>
<feature type="compositionally biased region" description="Polar residues" evidence="11">
    <location>
        <begin position="28"/>
        <end position="45"/>
    </location>
</feature>
<keyword evidence="7" id="KW-0106">Calcium</keyword>
<keyword evidence="15" id="KW-1185">Reference proteome</keyword>
<evidence type="ECO:0000313" key="15">
    <source>
        <dbReference type="Proteomes" id="UP000006695"/>
    </source>
</evidence>
<evidence type="ECO:0000256" key="1">
    <source>
        <dbReference type="ARBA" id="ARBA00004196"/>
    </source>
</evidence>
<proteinExistence type="inferred from homology"/>
<organism evidence="14 15">
    <name type="scientific">Geotalea uraniireducens (strain Rf4)</name>
    <name type="common">Geobacter uraniireducens</name>
    <dbReference type="NCBI Taxonomy" id="351605"/>
    <lineage>
        <taxon>Bacteria</taxon>
        <taxon>Pseudomonadati</taxon>
        <taxon>Thermodesulfobacteriota</taxon>
        <taxon>Desulfuromonadia</taxon>
        <taxon>Geobacterales</taxon>
        <taxon>Geobacteraceae</taxon>
        <taxon>Geotalea</taxon>
    </lineage>
</organism>
<evidence type="ECO:0000256" key="10">
    <source>
        <dbReference type="ARBA" id="ARBA00049131"/>
    </source>
</evidence>
<dbReference type="RefSeq" id="WP_011939604.1">
    <property type="nucleotide sequence ID" value="NC_009483.1"/>
</dbReference>
<comment type="subcellular location">
    <subcellularLocation>
        <location evidence="1">Cell envelope</location>
    </subcellularLocation>
</comment>
<evidence type="ECO:0000256" key="5">
    <source>
        <dbReference type="ARBA" id="ARBA00022723"/>
    </source>
</evidence>
<dbReference type="GO" id="GO:0020037">
    <property type="term" value="F:heme binding"/>
    <property type="evidence" value="ECO:0007669"/>
    <property type="project" value="TreeGrafter"/>
</dbReference>
<sequence length="584" mass="62913">MNRQIRPLHAFWILCAFALLSMGQAHASNRGSNVADTPHNLSTSGKGAPDKGHTPLYQSTKEEKICIFCHAPHHANGDGPLWSRQISTLTTYIPYGSTTLKAKPGQPKGASRLCLSCHDGTVALGALTGTYNLDNGMPKMVKDAVDTDPAKITNLGWDLSDDHPISFPYTYEADAELENPQLLAAKGIRLSEGIYLECTSCHDPHNNLNDNFTVINNIPWENPGTPLCTACHRKSGWNLPDSTHRTGGVRDSTNGANVSKSGCITCHFPHSAPGAVHLLKSAVPGENCFHRDGSGTCHNGANTDGDIRSLFNKAYTHSVPSAGEGGHVQNEPLPAKVKHVECVDCHNPHQAGYQGVPFGSGTPLVAPAATPPAINGALRGVRGVDESGKSEVAPATAEFQICFKCHAYTNAVFKKFIERPLRQSDVLDESLRFAASNMSYHPVTGSRQGTGKSLLLQYQTRMTMIYCCDCHSPMGADEPHMLKEKNSETYPSADKTYPLCFRCHDPDYLLNPTRPPNAPSVALHKAHVLDHTGKEAPCSACHDPHGVAANLHLINFDTRYAGPTAVYGAGSCSVSCHSTNPRSY</sequence>
<dbReference type="AlphaFoldDB" id="A5G560"/>
<dbReference type="GO" id="GO:0030288">
    <property type="term" value="C:outer membrane-bounded periplasmic space"/>
    <property type="evidence" value="ECO:0007669"/>
    <property type="project" value="TreeGrafter"/>
</dbReference>
<accession>A5G560</accession>
<evidence type="ECO:0000256" key="12">
    <source>
        <dbReference type="SAM" id="SignalP"/>
    </source>
</evidence>
<evidence type="ECO:0000256" key="6">
    <source>
        <dbReference type="ARBA" id="ARBA00022729"/>
    </source>
</evidence>
<evidence type="ECO:0000256" key="7">
    <source>
        <dbReference type="ARBA" id="ARBA00022837"/>
    </source>
</evidence>
<feature type="domain" description="Doubled CXXCH motif" evidence="13">
    <location>
        <begin position="467"/>
        <end position="506"/>
    </location>
</feature>
<feature type="domain" description="Doubled CXXCH motif" evidence="13">
    <location>
        <begin position="197"/>
        <end position="234"/>
    </location>
</feature>
<dbReference type="OrthoDB" id="5428211at2"/>
<evidence type="ECO:0000256" key="3">
    <source>
        <dbReference type="ARBA" id="ARBA00011887"/>
    </source>
</evidence>
<dbReference type="HOGENOM" id="CLU_017029_0_0_7"/>
<keyword evidence="5" id="KW-0479">Metal-binding</keyword>
<dbReference type="Proteomes" id="UP000006695">
    <property type="component" value="Chromosome"/>
</dbReference>
<evidence type="ECO:0000259" key="13">
    <source>
        <dbReference type="Pfam" id="PF09699"/>
    </source>
</evidence>
<dbReference type="GO" id="GO:0019645">
    <property type="term" value="P:anaerobic electron transport chain"/>
    <property type="evidence" value="ECO:0007669"/>
    <property type="project" value="TreeGrafter"/>
</dbReference>
<dbReference type="STRING" id="351605.Gura_2754"/>
<evidence type="ECO:0000313" key="14">
    <source>
        <dbReference type="EMBL" id="ABQ26928.1"/>
    </source>
</evidence>
<comment type="similarity">
    <text evidence="2">Belongs to the cytochrome c-552 family.</text>
</comment>
<dbReference type="GO" id="GO:0042279">
    <property type="term" value="F:nitrite reductase (cytochrome, ammonia-forming) activity"/>
    <property type="evidence" value="ECO:0007669"/>
    <property type="project" value="UniProtKB-EC"/>
</dbReference>
<dbReference type="KEGG" id="gur:Gura_2754"/>
<gene>
    <name evidence="14" type="ordered locus">Gura_2754</name>
</gene>
<reference evidence="14 15" key="1">
    <citation type="submission" date="2007-05" db="EMBL/GenBank/DDBJ databases">
        <title>Complete sequence of Geobacter uraniireducens Rf4.</title>
        <authorList>
            <consortium name="US DOE Joint Genome Institute"/>
            <person name="Copeland A."/>
            <person name="Lucas S."/>
            <person name="Lapidus A."/>
            <person name="Barry K."/>
            <person name="Detter J.C."/>
            <person name="Glavina del Rio T."/>
            <person name="Hammon N."/>
            <person name="Israni S."/>
            <person name="Dalin E."/>
            <person name="Tice H."/>
            <person name="Pitluck S."/>
            <person name="Chertkov O."/>
            <person name="Brettin T."/>
            <person name="Bruce D."/>
            <person name="Han C."/>
            <person name="Schmutz J."/>
            <person name="Larimer F."/>
            <person name="Land M."/>
            <person name="Hauser L."/>
            <person name="Kyrpides N."/>
            <person name="Mikhailova N."/>
            <person name="Shelobolina E."/>
            <person name="Aklujkar M."/>
            <person name="Lovley D."/>
            <person name="Richardson P."/>
        </authorList>
    </citation>
    <scope>NUCLEOTIDE SEQUENCE [LARGE SCALE GENOMIC DNA]</scope>
    <source>
        <strain evidence="15">ATCC BAA-1134 / JCM 13001 / Rf4</strain>
    </source>
</reference>
<dbReference type="EMBL" id="CP000698">
    <property type="protein sequence ID" value="ABQ26928.1"/>
    <property type="molecule type" value="Genomic_DNA"/>
</dbReference>
<dbReference type="InterPro" id="IPR036280">
    <property type="entry name" value="Multihaem_cyt_sf"/>
</dbReference>
<feature type="region of interest" description="Disordered" evidence="11">
    <location>
        <begin position="28"/>
        <end position="55"/>
    </location>
</feature>
<dbReference type="SUPFAM" id="SSF48695">
    <property type="entry name" value="Multiheme cytochromes"/>
    <property type="match status" value="1"/>
</dbReference>
<dbReference type="Pfam" id="PF09699">
    <property type="entry name" value="Paired_CXXCH_1"/>
    <property type="match status" value="2"/>
</dbReference>
<dbReference type="GO" id="GO:0046872">
    <property type="term" value="F:metal ion binding"/>
    <property type="evidence" value="ECO:0007669"/>
    <property type="project" value="UniProtKB-KW"/>
</dbReference>
<dbReference type="EC" id="1.7.2.2" evidence="3"/>
<feature type="chain" id="PRO_5002683322" description="nitrite reductase (cytochrome; ammonia-forming)" evidence="12">
    <location>
        <begin position="28"/>
        <end position="584"/>
    </location>
</feature>
<dbReference type="InterPro" id="IPR010177">
    <property type="entry name" value="Paired_CXXCH_1"/>
</dbReference>
<keyword evidence="4" id="KW-0349">Heme</keyword>
<keyword evidence="8" id="KW-0560">Oxidoreductase</keyword>
<evidence type="ECO:0000256" key="4">
    <source>
        <dbReference type="ARBA" id="ARBA00022617"/>
    </source>
</evidence>